<reference evidence="2" key="2">
    <citation type="submission" date="2022-08" db="UniProtKB">
        <authorList>
            <consortium name="EnsemblMetazoa"/>
        </authorList>
    </citation>
    <scope>IDENTIFICATION</scope>
    <source>
        <strain evidence="2">STECLA/ALBI9_A</strain>
    </source>
</reference>
<name>A0A182FIW0_ANOAL</name>
<dbReference type="VEuPathDB" id="VectorBase:AALB20_029130"/>
<sequence>PLSRWHKSPTSSTSSDHGERWYGQRKRRVVRVSAPVPSVAPEEEGITFYGGLVKRSNRNPFASSATAVAPTSSAAGSMQEDDELFLLEDEYALRGGSPPGVAGTSAEYLGSAGSVTSPISTGSALPGGGTPDWWRYDSMFTDETVDELLEAKCRTMASSGNHSATTGERLTMDRRKAVDVYRNEINKASIKLMHWTNETCVNNGLFADDVLSDQLWISAPINGTHLTQDQHHHQPHFTEPPGVACGGVMGAYGTTIDHYVEPKISPISLHDEIEQLSATWDCDAASNHLASAPPFAALHYTSITADDPMLCAASSPVPITESVSLNMLRWLEEDISSSFDNQQPQQPQQPPNPESDHGPGLALGVVAAAPAQTPSPPPFKDNGEERSQPVGHVSVFGQSLDLIQNLLSLAPDSHPSESTNQSQRDHNYFTIKRSHADLAGHSELPRKRLRQNTDKEEPENEKHQEETSKKECKEAIRKPSDTKRAKQDSSAAKMYTATNATTSTISVASTTVAATTTMSTRLNTTTSATTDLAIPSAPHYTTRPPAGKDKKRPAAMALRLDVSAQPLRSNGGSNLNHPHNPVSALTVDTPDLTNDILDLEDEKFDLLSFIDATPAEENTLELKNIDSRRDSDGLTSILPSVAKKEEDDKKTVSTVEDECISLTPSLSLPLYHLLTIDTLNQLTEATGGLPSPSGRYQVDQDLVRAGSGSSASSVYGGDSSSDVSFSSSKPPKRRGRPPKTPGGTLRDRSAYQHLSEADWRYREQRDKNNEASRKSRINRKDRELKLEAEADELSDKHRKLSFDEKRLQRECQKWRKAVMKLALL</sequence>
<dbReference type="Proteomes" id="UP000069272">
    <property type="component" value="Chromosome X"/>
</dbReference>
<dbReference type="EnsemblMetazoa" id="AALB006455-RA">
    <property type="protein sequence ID" value="AALB006455-PA"/>
    <property type="gene ID" value="AALB006455"/>
</dbReference>
<evidence type="ECO:0000256" key="1">
    <source>
        <dbReference type="SAM" id="MobiDB-lite"/>
    </source>
</evidence>
<dbReference type="InterPro" id="IPR046347">
    <property type="entry name" value="bZIP_sf"/>
</dbReference>
<dbReference type="GO" id="GO:0005634">
    <property type="term" value="C:nucleus"/>
    <property type="evidence" value="ECO:0007669"/>
    <property type="project" value="UniProtKB-ARBA"/>
</dbReference>
<dbReference type="PROSITE" id="PS50217">
    <property type="entry name" value="BZIP"/>
    <property type="match status" value="1"/>
</dbReference>
<dbReference type="Pfam" id="PF07716">
    <property type="entry name" value="bZIP_2"/>
    <property type="match status" value="1"/>
</dbReference>
<feature type="compositionally biased region" description="Basic and acidic residues" evidence="1">
    <location>
        <begin position="745"/>
        <end position="777"/>
    </location>
</feature>
<feature type="region of interest" description="Disordered" evidence="1">
    <location>
        <begin position="1"/>
        <end position="27"/>
    </location>
</feature>
<proteinExistence type="predicted"/>
<feature type="region of interest" description="Disordered" evidence="1">
    <location>
        <begin position="435"/>
        <end position="491"/>
    </location>
</feature>
<dbReference type="STRING" id="7167.A0A182FIW0"/>
<evidence type="ECO:0000313" key="3">
    <source>
        <dbReference type="Proteomes" id="UP000069272"/>
    </source>
</evidence>
<evidence type="ECO:0000313" key="2">
    <source>
        <dbReference type="EnsemblMetazoa" id="AALB006455-PA"/>
    </source>
</evidence>
<protein>
    <submittedName>
        <fullName evidence="2">Uncharacterized protein</fullName>
    </submittedName>
</protein>
<organism evidence="2 3">
    <name type="scientific">Anopheles albimanus</name>
    <name type="common">New world malaria mosquito</name>
    <dbReference type="NCBI Taxonomy" id="7167"/>
    <lineage>
        <taxon>Eukaryota</taxon>
        <taxon>Metazoa</taxon>
        <taxon>Ecdysozoa</taxon>
        <taxon>Arthropoda</taxon>
        <taxon>Hexapoda</taxon>
        <taxon>Insecta</taxon>
        <taxon>Pterygota</taxon>
        <taxon>Neoptera</taxon>
        <taxon>Endopterygota</taxon>
        <taxon>Diptera</taxon>
        <taxon>Nematocera</taxon>
        <taxon>Culicoidea</taxon>
        <taxon>Culicidae</taxon>
        <taxon>Anophelinae</taxon>
        <taxon>Anopheles</taxon>
    </lineage>
</organism>
<dbReference type="SUPFAM" id="SSF57959">
    <property type="entry name" value="Leucine zipper domain"/>
    <property type="match status" value="1"/>
</dbReference>
<accession>A0A182FIW0</accession>
<dbReference type="CDD" id="cd14813">
    <property type="entry name" value="bZIP_BmCbz-like"/>
    <property type="match status" value="1"/>
</dbReference>
<feature type="region of interest" description="Disordered" evidence="1">
    <location>
        <begin position="338"/>
        <end position="361"/>
    </location>
</feature>
<dbReference type="GO" id="GO:0003700">
    <property type="term" value="F:DNA-binding transcription factor activity"/>
    <property type="evidence" value="ECO:0007669"/>
    <property type="project" value="InterPro"/>
</dbReference>
<feature type="compositionally biased region" description="Basic and acidic residues" evidence="1">
    <location>
        <begin position="435"/>
        <end position="487"/>
    </location>
</feature>
<keyword evidence="3" id="KW-1185">Reference proteome</keyword>
<dbReference type="VEuPathDB" id="VectorBase:AALB006455"/>
<feature type="compositionally biased region" description="Low complexity" evidence="1">
    <location>
        <begin position="705"/>
        <end position="729"/>
    </location>
</feature>
<feature type="region of interest" description="Disordered" evidence="1">
    <location>
        <begin position="704"/>
        <end position="777"/>
    </location>
</feature>
<reference evidence="2 3" key="1">
    <citation type="journal article" date="2017" name="G3 (Bethesda)">
        <title>The Physical Genome Mapping of Anopheles albimanus Corrected Scaffold Misassemblies and Identified Interarm Rearrangements in Genus Anopheles.</title>
        <authorList>
            <person name="Artemov G.N."/>
            <person name="Peery A.N."/>
            <person name="Jiang X."/>
            <person name="Tu Z."/>
            <person name="Stegniy V.N."/>
            <person name="Sharakhova M.V."/>
            <person name="Sharakhov I.V."/>
        </authorList>
    </citation>
    <scope>NUCLEOTIDE SEQUENCE [LARGE SCALE GENOMIC DNA]</scope>
    <source>
        <strain evidence="2 3">ALBI9_A</strain>
    </source>
</reference>
<dbReference type="InterPro" id="IPR004827">
    <property type="entry name" value="bZIP"/>
</dbReference>
<dbReference type="AlphaFoldDB" id="A0A182FIW0"/>
<feature type="region of interest" description="Disordered" evidence="1">
    <location>
        <begin position="370"/>
        <end position="389"/>
    </location>
</feature>
<dbReference type="Gene3D" id="1.20.5.170">
    <property type="match status" value="1"/>
</dbReference>